<dbReference type="PANTHER" id="PTHR33507">
    <property type="entry name" value="INNER MEMBRANE PROTEIN YBBJ"/>
    <property type="match status" value="1"/>
</dbReference>
<evidence type="ECO:0000256" key="4">
    <source>
        <dbReference type="ARBA" id="ARBA00023136"/>
    </source>
</evidence>
<evidence type="ECO:0000256" key="2">
    <source>
        <dbReference type="ARBA" id="ARBA00022692"/>
    </source>
</evidence>
<dbReference type="OrthoDB" id="9806253at2"/>
<protein>
    <submittedName>
        <fullName evidence="9">NfeD-like partner-binding protein</fullName>
    </submittedName>
</protein>
<keyword evidence="3 5" id="KW-1133">Transmembrane helix</keyword>
<dbReference type="SUPFAM" id="SSF141322">
    <property type="entry name" value="NfeD domain-like"/>
    <property type="match status" value="1"/>
</dbReference>
<evidence type="ECO:0000256" key="1">
    <source>
        <dbReference type="ARBA" id="ARBA00004141"/>
    </source>
</evidence>
<dbReference type="PANTHER" id="PTHR33507:SF3">
    <property type="entry name" value="INNER MEMBRANE PROTEIN YBBJ"/>
    <property type="match status" value="1"/>
</dbReference>
<keyword evidence="4 5" id="KW-0472">Membrane</keyword>
<dbReference type="AlphaFoldDB" id="A0A285U334"/>
<dbReference type="InterPro" id="IPR012340">
    <property type="entry name" value="NA-bd_OB-fold"/>
</dbReference>
<feature type="transmembrane region" description="Helical" evidence="5">
    <location>
        <begin position="138"/>
        <end position="161"/>
    </location>
</feature>
<dbReference type="Pfam" id="PF01957">
    <property type="entry name" value="NfeD"/>
    <property type="match status" value="1"/>
</dbReference>
<feature type="domain" description="NfeD-like C-terminal" evidence="7">
    <location>
        <begin position="191"/>
        <end position="244"/>
    </location>
</feature>
<dbReference type="Gene3D" id="2.40.50.140">
    <property type="entry name" value="Nucleic acid-binding proteins"/>
    <property type="match status" value="1"/>
</dbReference>
<feature type="transmembrane region" description="Helical" evidence="5">
    <location>
        <begin position="67"/>
        <end position="84"/>
    </location>
</feature>
<dbReference type="RefSeq" id="WP_097148318.1">
    <property type="nucleotide sequence ID" value="NZ_OBQC01000002.1"/>
</dbReference>
<evidence type="ECO:0000256" key="6">
    <source>
        <dbReference type="SAM" id="SignalP"/>
    </source>
</evidence>
<feature type="domain" description="NfeD integral membrane" evidence="8">
    <location>
        <begin position="46"/>
        <end position="159"/>
    </location>
</feature>
<feature type="transmembrane region" description="Helical" evidence="5">
    <location>
        <begin position="114"/>
        <end position="132"/>
    </location>
</feature>
<evidence type="ECO:0000256" key="3">
    <source>
        <dbReference type="ARBA" id="ARBA00022989"/>
    </source>
</evidence>
<name>A0A285U334_9BACL</name>
<dbReference type="Pfam" id="PF24961">
    <property type="entry name" value="NfeD_membrane"/>
    <property type="match status" value="1"/>
</dbReference>
<keyword evidence="10" id="KW-1185">Reference proteome</keyword>
<dbReference type="InterPro" id="IPR056739">
    <property type="entry name" value="NfeD_membrane"/>
</dbReference>
<evidence type="ECO:0000313" key="10">
    <source>
        <dbReference type="Proteomes" id="UP000219252"/>
    </source>
</evidence>
<accession>A0A285U334</accession>
<dbReference type="Proteomes" id="UP000219252">
    <property type="component" value="Unassembled WGS sequence"/>
</dbReference>
<evidence type="ECO:0000313" key="9">
    <source>
        <dbReference type="EMBL" id="SOC36335.1"/>
    </source>
</evidence>
<reference evidence="10" key="1">
    <citation type="submission" date="2017-08" db="EMBL/GenBank/DDBJ databases">
        <authorList>
            <person name="Varghese N."/>
            <person name="Submissions S."/>
        </authorList>
    </citation>
    <scope>NUCLEOTIDE SEQUENCE [LARGE SCALE GENOMIC DNA]</scope>
    <source>
        <strain evidence="10">JC23</strain>
    </source>
</reference>
<evidence type="ECO:0000259" key="8">
    <source>
        <dbReference type="Pfam" id="PF24961"/>
    </source>
</evidence>
<comment type="subcellular location">
    <subcellularLocation>
        <location evidence="1">Membrane</location>
        <topology evidence="1">Multi-pass membrane protein</topology>
    </subcellularLocation>
</comment>
<dbReference type="EMBL" id="OBQC01000002">
    <property type="protein sequence ID" value="SOC36335.1"/>
    <property type="molecule type" value="Genomic_DNA"/>
</dbReference>
<gene>
    <name evidence="9" type="ORF">SAMN05877842_102251</name>
</gene>
<dbReference type="GO" id="GO:0005886">
    <property type="term" value="C:plasma membrane"/>
    <property type="evidence" value="ECO:0007669"/>
    <property type="project" value="TreeGrafter"/>
</dbReference>
<feature type="signal peptide" evidence="6">
    <location>
        <begin position="1"/>
        <end position="25"/>
    </location>
</feature>
<feature type="chain" id="PRO_5012357461" evidence="6">
    <location>
        <begin position="26"/>
        <end position="251"/>
    </location>
</feature>
<proteinExistence type="predicted"/>
<keyword evidence="6" id="KW-0732">Signal</keyword>
<dbReference type="InterPro" id="IPR052165">
    <property type="entry name" value="Membrane_assoc_protease"/>
</dbReference>
<evidence type="ECO:0000256" key="5">
    <source>
        <dbReference type="SAM" id="Phobius"/>
    </source>
</evidence>
<sequence length="251" mass="27218">MRSINRVGLLMVAFLLAFPSLHAFANTDTKNTFVDSIANFLTNPIVVTILLSIACLSLVIELFSPGFGLPGVIGIIAFALFFYGHMVEGHASYASVIMFIIGFALIIGELFIPGGIVGVIGAALVIISLLFAGENIVYMAYSILIAIIIAVLGMVIMMKFLGKHLHFFNKLILRDATTTDEGYVSNENRVDLLGKMGVTITPLRPAGTIQVENERLDVVSQGSYINANKNVEIIRVEGSRIVVREIIKGDE</sequence>
<feature type="transmembrane region" description="Helical" evidence="5">
    <location>
        <begin position="39"/>
        <end position="60"/>
    </location>
</feature>
<dbReference type="InterPro" id="IPR002810">
    <property type="entry name" value="NfeD-like_C"/>
</dbReference>
<organism evidence="9 10">
    <name type="scientific">Ureibacillus acetophenoni</name>
    <dbReference type="NCBI Taxonomy" id="614649"/>
    <lineage>
        <taxon>Bacteria</taxon>
        <taxon>Bacillati</taxon>
        <taxon>Bacillota</taxon>
        <taxon>Bacilli</taxon>
        <taxon>Bacillales</taxon>
        <taxon>Caryophanaceae</taxon>
        <taxon>Ureibacillus</taxon>
    </lineage>
</organism>
<keyword evidence="2 5" id="KW-0812">Transmembrane</keyword>
<evidence type="ECO:0000259" key="7">
    <source>
        <dbReference type="Pfam" id="PF01957"/>
    </source>
</evidence>